<evidence type="ECO:0000313" key="2">
    <source>
        <dbReference type="EMBL" id="MDV0446461.1"/>
    </source>
</evidence>
<keyword evidence="1" id="KW-1133">Transmembrane helix</keyword>
<dbReference type="AlphaFoldDB" id="A0AAE4MI62"/>
<dbReference type="RefSeq" id="WP_338098857.1">
    <property type="nucleotide sequence ID" value="NZ_JAWDKD010000007.1"/>
</dbReference>
<keyword evidence="3" id="KW-1185">Reference proteome</keyword>
<sequence>MDGKKTFNTTILIVLILLAVNLLATAGIAGYLYSSGHDVSTLDYQDVGKYTLYIGTTDKDGNALYSPEEAMQMVNPICDQYVPGYTVFLAGGHWTNFEGVPIDENTLVYVFYRTDEDQMLTVMDEVLEELNQSAILVEKENVGYVFYDGTQ</sequence>
<evidence type="ECO:0000313" key="3">
    <source>
        <dbReference type="Proteomes" id="UP001271789"/>
    </source>
</evidence>
<gene>
    <name evidence="2" type="ORF">MsAg5_03000</name>
</gene>
<keyword evidence="1" id="KW-0472">Membrane</keyword>
<evidence type="ECO:0000256" key="1">
    <source>
        <dbReference type="SAM" id="Phobius"/>
    </source>
</evidence>
<comment type="caution">
    <text evidence="2">The sequence shown here is derived from an EMBL/GenBank/DDBJ whole genome shotgun (WGS) entry which is preliminary data.</text>
</comment>
<reference evidence="2" key="1">
    <citation type="submission" date="2023-06" db="EMBL/GenBank/DDBJ databases">
        <title>Genome sequence of Methanosarcinaceae archaeon Ag5.</title>
        <authorList>
            <person name="Protasov E."/>
            <person name="Platt K."/>
            <person name="Poehlein A."/>
            <person name="Daniel R."/>
            <person name="Brune A."/>
        </authorList>
    </citation>
    <scope>NUCLEOTIDE SEQUENCE</scope>
    <source>
        <strain evidence="2">Ag5</strain>
    </source>
</reference>
<dbReference type="EMBL" id="JAWDKD010000007">
    <property type="protein sequence ID" value="MDV0446461.1"/>
    <property type="molecule type" value="Genomic_DNA"/>
</dbReference>
<dbReference type="Proteomes" id="UP001271789">
    <property type="component" value="Unassembled WGS sequence"/>
</dbReference>
<evidence type="ECO:0008006" key="4">
    <source>
        <dbReference type="Google" id="ProtNLM"/>
    </source>
</evidence>
<protein>
    <recommendedName>
        <fullName evidence="4">DUF3574 domain-containing protein</fullName>
    </recommendedName>
</protein>
<keyword evidence="1" id="KW-0812">Transmembrane</keyword>
<organism evidence="2 3">
    <name type="scientific">Methanolapillus africanus</name>
    <dbReference type="NCBI Taxonomy" id="3028297"/>
    <lineage>
        <taxon>Archaea</taxon>
        <taxon>Methanobacteriati</taxon>
        <taxon>Methanobacteriota</taxon>
        <taxon>Stenosarchaea group</taxon>
        <taxon>Methanomicrobia</taxon>
        <taxon>Methanosarcinales</taxon>
        <taxon>Methanosarcinaceae</taxon>
        <taxon>Methanolapillus</taxon>
    </lineage>
</organism>
<name>A0AAE4MI62_9EURY</name>
<feature type="transmembrane region" description="Helical" evidence="1">
    <location>
        <begin position="12"/>
        <end position="33"/>
    </location>
</feature>
<proteinExistence type="predicted"/>
<accession>A0AAE4MI62</accession>